<dbReference type="Pfam" id="PF03401">
    <property type="entry name" value="TctC"/>
    <property type="match status" value="1"/>
</dbReference>
<dbReference type="RefSeq" id="WP_142592616.1">
    <property type="nucleotide sequence ID" value="NZ_CABFWF030000011.1"/>
</dbReference>
<dbReference type="InterPro" id="IPR005064">
    <property type="entry name" value="BUG"/>
</dbReference>
<dbReference type="Gene3D" id="3.40.190.150">
    <property type="entry name" value="Bordetella uptake gene, domain 1"/>
    <property type="match status" value="1"/>
</dbReference>
<comment type="similarity">
    <text evidence="1">Belongs to the UPF0065 (bug) family.</text>
</comment>
<keyword evidence="2" id="KW-0732">Signal</keyword>
<dbReference type="PANTHER" id="PTHR42928:SF5">
    <property type="entry name" value="BLR1237 PROTEIN"/>
    <property type="match status" value="1"/>
</dbReference>
<evidence type="ECO:0000256" key="2">
    <source>
        <dbReference type="SAM" id="SignalP"/>
    </source>
</evidence>
<dbReference type="CDD" id="cd13578">
    <property type="entry name" value="PBP2_Bug27"/>
    <property type="match status" value="1"/>
</dbReference>
<feature type="signal peptide" evidence="2">
    <location>
        <begin position="1"/>
        <end position="24"/>
    </location>
</feature>
<dbReference type="PANTHER" id="PTHR42928">
    <property type="entry name" value="TRICARBOXYLATE-BINDING PROTEIN"/>
    <property type="match status" value="1"/>
</dbReference>
<reference evidence="3 4" key="1">
    <citation type="submission" date="2020-11" db="EMBL/GenBank/DDBJ databases">
        <authorList>
            <person name="Lassalle F."/>
        </authorList>
    </citation>
    <scope>NUCLEOTIDE SEQUENCE [LARGE SCALE GENOMIC DNA]</scope>
    <source>
        <strain evidence="3 4">JC140</strain>
    </source>
</reference>
<proteinExistence type="inferred from homology"/>
<sequence length="323" mass="33781">MKKIAALTAAVMGAAVLSISTASAQEGWPTKPITLIVPFAPGGNTDLIARTIAPKLGEKLGQSVIVENRPGAGGTIATTELSTAAADGYTMQIGDISTHAISPHVYKSLTYDPIKDFDPVIQVTSVSLLMVVNPTVQANTVQELIDLAKADPESLSYASSGNGSPQHLAFEYFKSLAGIDPVHIPYNGSAPALTDVIAGHVPMMIDGTAVPHVKSGALRALAVTGTERSQALPDVPTMQEAGVKDFAFTSWHGIMYPAGVPSKIVDKVNSAVDEILKEQEIKDRFAELNIDLAGGSSEKFGEFIAAENTKMKSLIAAAGVTKD</sequence>
<evidence type="ECO:0000313" key="3">
    <source>
        <dbReference type="EMBL" id="CAD7037526.1"/>
    </source>
</evidence>
<dbReference type="InterPro" id="IPR042100">
    <property type="entry name" value="Bug_dom1"/>
</dbReference>
<dbReference type="SUPFAM" id="SSF53850">
    <property type="entry name" value="Periplasmic binding protein-like II"/>
    <property type="match status" value="1"/>
</dbReference>
<evidence type="ECO:0000256" key="1">
    <source>
        <dbReference type="ARBA" id="ARBA00006987"/>
    </source>
</evidence>
<dbReference type="Gene3D" id="3.40.190.10">
    <property type="entry name" value="Periplasmic binding protein-like II"/>
    <property type="match status" value="1"/>
</dbReference>
<protein>
    <submittedName>
        <fullName evidence="3">Tripartite tricarboxylate transporter substrate binding protein</fullName>
    </submittedName>
</protein>
<dbReference type="Proteomes" id="UP000606921">
    <property type="component" value="Unassembled WGS sequence"/>
</dbReference>
<dbReference type="PIRSF" id="PIRSF017082">
    <property type="entry name" value="YflP"/>
    <property type="match status" value="1"/>
</dbReference>
<dbReference type="EMBL" id="CABFWF030000011">
    <property type="protein sequence ID" value="CAD7037526.1"/>
    <property type="molecule type" value="Genomic_DNA"/>
</dbReference>
<keyword evidence="4" id="KW-1185">Reference proteome</keyword>
<gene>
    <name evidence="3" type="ORF">REJC140_03672</name>
</gene>
<comment type="caution">
    <text evidence="3">The sequence shown here is derived from an EMBL/GenBank/DDBJ whole genome shotgun (WGS) entry which is preliminary data.</text>
</comment>
<organism evidence="3 4">
    <name type="scientific">Pseudorhizobium endolithicum</name>
    <dbReference type="NCBI Taxonomy" id="1191678"/>
    <lineage>
        <taxon>Bacteria</taxon>
        <taxon>Pseudomonadati</taxon>
        <taxon>Pseudomonadota</taxon>
        <taxon>Alphaproteobacteria</taxon>
        <taxon>Hyphomicrobiales</taxon>
        <taxon>Rhizobiaceae</taxon>
        <taxon>Rhizobium/Agrobacterium group</taxon>
        <taxon>Pseudorhizobium</taxon>
    </lineage>
</organism>
<feature type="chain" id="PRO_5047008545" evidence="2">
    <location>
        <begin position="25"/>
        <end position="323"/>
    </location>
</feature>
<evidence type="ECO:0000313" key="4">
    <source>
        <dbReference type="Proteomes" id="UP000606921"/>
    </source>
</evidence>
<name>A0ABN7JRK2_9HYPH</name>
<accession>A0ABN7JRK2</accession>